<feature type="region of interest" description="Disordered" evidence="1">
    <location>
        <begin position="35"/>
        <end position="70"/>
    </location>
</feature>
<organism evidence="2 3">
    <name type="scientific">Tilletia controversa</name>
    <name type="common">dwarf bunt fungus</name>
    <dbReference type="NCBI Taxonomy" id="13291"/>
    <lineage>
        <taxon>Eukaryota</taxon>
        <taxon>Fungi</taxon>
        <taxon>Dikarya</taxon>
        <taxon>Basidiomycota</taxon>
        <taxon>Ustilaginomycotina</taxon>
        <taxon>Exobasidiomycetes</taxon>
        <taxon>Tilletiales</taxon>
        <taxon>Tilletiaceae</taxon>
        <taxon>Tilletia</taxon>
    </lineage>
</organism>
<evidence type="ECO:0000313" key="2">
    <source>
        <dbReference type="EMBL" id="KAE8243286.1"/>
    </source>
</evidence>
<feature type="compositionally biased region" description="Low complexity" evidence="1">
    <location>
        <begin position="42"/>
        <end position="59"/>
    </location>
</feature>
<gene>
    <name evidence="2" type="ORF">A4X06_0g6424</name>
</gene>
<reference evidence="2" key="1">
    <citation type="submission" date="2016-04" db="EMBL/GenBank/DDBJ databases">
        <authorList>
            <person name="Nguyen H.D."/>
            <person name="Samba Siva P."/>
            <person name="Cullis J."/>
            <person name="Levesque C.A."/>
            <person name="Hambleton S."/>
        </authorList>
    </citation>
    <scope>NUCLEOTIDE SEQUENCE</scope>
    <source>
        <strain evidence="2">DAOMC 236426</strain>
    </source>
</reference>
<keyword evidence="3" id="KW-1185">Reference proteome</keyword>
<dbReference type="EMBL" id="LWDE02000927">
    <property type="protein sequence ID" value="KAE8243286.1"/>
    <property type="molecule type" value="Genomic_DNA"/>
</dbReference>
<evidence type="ECO:0000256" key="1">
    <source>
        <dbReference type="SAM" id="MobiDB-lite"/>
    </source>
</evidence>
<evidence type="ECO:0000313" key="3">
    <source>
        <dbReference type="Proteomes" id="UP000077684"/>
    </source>
</evidence>
<name>A0A8X7SUZ9_9BASI</name>
<reference evidence="2" key="2">
    <citation type="journal article" date="2019" name="IMA Fungus">
        <title>Genome sequencing and comparison of five Tilletia species to identify candidate genes for the detection of regulated species infecting wheat.</title>
        <authorList>
            <person name="Nguyen H.D.T."/>
            <person name="Sultana T."/>
            <person name="Kesanakurti P."/>
            <person name="Hambleton S."/>
        </authorList>
    </citation>
    <scope>NUCLEOTIDE SEQUENCE</scope>
    <source>
        <strain evidence="2">DAOMC 236426</strain>
    </source>
</reference>
<sequence length="96" mass="10628">MADTAEATTDTLFPLTASSPEHVTHVYGISSHVPFLNHDPQSKQPPLLPSSPRSLQQYQHDLHHPHQDASHVRTYRPDATRGAVWGWTVDVVDLGA</sequence>
<protein>
    <submittedName>
        <fullName evidence="2">Uncharacterized protein</fullName>
    </submittedName>
</protein>
<dbReference type="AlphaFoldDB" id="A0A8X7SUZ9"/>
<feature type="compositionally biased region" description="Basic and acidic residues" evidence="1">
    <location>
        <begin position="60"/>
        <end position="70"/>
    </location>
</feature>
<accession>A0A8X7SUZ9</accession>
<comment type="caution">
    <text evidence="2">The sequence shown here is derived from an EMBL/GenBank/DDBJ whole genome shotgun (WGS) entry which is preliminary data.</text>
</comment>
<dbReference type="Proteomes" id="UP000077684">
    <property type="component" value="Unassembled WGS sequence"/>
</dbReference>
<proteinExistence type="predicted"/>